<dbReference type="PANTHER" id="PTHR43194:SF5">
    <property type="entry name" value="PIMELOYL-[ACYL-CARRIER PROTEIN] METHYL ESTER ESTERASE"/>
    <property type="match status" value="1"/>
</dbReference>
<gene>
    <name evidence="2" type="ORF">GF068_41945</name>
</gene>
<keyword evidence="3" id="KW-1185">Reference proteome</keyword>
<dbReference type="Proteomes" id="UP000440224">
    <property type="component" value="Unassembled WGS sequence"/>
</dbReference>
<dbReference type="AlphaFoldDB" id="A0A6N7Q1U1"/>
<dbReference type="SUPFAM" id="SSF53474">
    <property type="entry name" value="alpha/beta-Hydrolases"/>
    <property type="match status" value="1"/>
</dbReference>
<dbReference type="EMBL" id="WJIE01000032">
    <property type="protein sequence ID" value="MRG98432.1"/>
    <property type="molecule type" value="Genomic_DNA"/>
</dbReference>
<evidence type="ECO:0000313" key="3">
    <source>
        <dbReference type="Proteomes" id="UP000440224"/>
    </source>
</evidence>
<dbReference type="OrthoDB" id="5338718at2"/>
<comment type="caution">
    <text evidence="2">The sequence shown here is derived from an EMBL/GenBank/DDBJ whole genome shotgun (WGS) entry which is preliminary data.</text>
</comment>
<dbReference type="Gene3D" id="3.40.50.1820">
    <property type="entry name" value="alpha/beta hydrolase"/>
    <property type="match status" value="1"/>
</dbReference>
<evidence type="ECO:0000259" key="1">
    <source>
        <dbReference type="Pfam" id="PF00561"/>
    </source>
</evidence>
<evidence type="ECO:0000313" key="2">
    <source>
        <dbReference type="EMBL" id="MRG98432.1"/>
    </source>
</evidence>
<feature type="domain" description="AB hydrolase-1" evidence="1">
    <location>
        <begin position="35"/>
        <end position="172"/>
    </location>
</feature>
<keyword evidence="2" id="KW-0378">Hydrolase</keyword>
<proteinExistence type="predicted"/>
<dbReference type="PANTHER" id="PTHR43194">
    <property type="entry name" value="HYDROLASE ALPHA/BETA FOLD FAMILY"/>
    <property type="match status" value="1"/>
</dbReference>
<name>A0A6N7Q1U1_9BACT</name>
<dbReference type="PRINTS" id="PR00111">
    <property type="entry name" value="ABHYDROLASE"/>
</dbReference>
<protein>
    <submittedName>
        <fullName evidence="2">Alpha/beta fold hydrolase</fullName>
    </submittedName>
</protein>
<dbReference type="InterPro" id="IPR050228">
    <property type="entry name" value="Carboxylesterase_BioH"/>
</dbReference>
<dbReference type="InterPro" id="IPR000073">
    <property type="entry name" value="AB_hydrolase_1"/>
</dbReference>
<dbReference type="InterPro" id="IPR029058">
    <property type="entry name" value="AB_hydrolase_fold"/>
</dbReference>
<dbReference type="RefSeq" id="WP_153825201.1">
    <property type="nucleotide sequence ID" value="NZ_WJIE01000032.1"/>
</dbReference>
<accession>A0A6N7Q1U1</accession>
<dbReference type="GO" id="GO:0016787">
    <property type="term" value="F:hydrolase activity"/>
    <property type="evidence" value="ECO:0007669"/>
    <property type="project" value="UniProtKB-KW"/>
</dbReference>
<dbReference type="Pfam" id="PF00561">
    <property type="entry name" value="Abhydrolase_1"/>
    <property type="match status" value="1"/>
</dbReference>
<organism evidence="2 3">
    <name type="scientific">Polyangium spumosum</name>
    <dbReference type="NCBI Taxonomy" id="889282"/>
    <lineage>
        <taxon>Bacteria</taxon>
        <taxon>Pseudomonadati</taxon>
        <taxon>Myxococcota</taxon>
        <taxon>Polyangia</taxon>
        <taxon>Polyangiales</taxon>
        <taxon>Polyangiaceae</taxon>
        <taxon>Polyangium</taxon>
    </lineage>
</organism>
<sequence length="276" mass="30358">MESTHMKAFPDAEARVLERKGCPLHFWLVGDADRPLLVLTHGAGLDHGMWRDNVAALAEHHRVLLWDVRGHGLSRPMGTRFTVETAIDDMVALLDAISAPPAIFVGQSMGGNLSQELVRRHPGRVRALVLVDCACNTAELTLLERFGVAITPAMLQLYPLEALIRHSAQSITSVESVRVYCREAMRRLEKLEMRDVMLAALGCMRDEPDYRIPKPFVLVRGAKSRAGSIARQGPPWARREPLCRGDVVIADANHCVNMDAPAAFNAAVLSFLAGLS</sequence>
<reference evidence="2 3" key="1">
    <citation type="submission" date="2019-10" db="EMBL/GenBank/DDBJ databases">
        <title>A soil myxobacterium in the family Polyangiaceae.</title>
        <authorList>
            <person name="Li Y."/>
            <person name="Wang J."/>
        </authorList>
    </citation>
    <scope>NUCLEOTIDE SEQUENCE [LARGE SCALE GENOMIC DNA]</scope>
    <source>
        <strain evidence="2 3">DSM 14734</strain>
    </source>
</reference>